<reference evidence="1 2" key="1">
    <citation type="submission" date="2019-10" db="EMBL/GenBank/DDBJ databases">
        <title>Rubrobacter sp nov SCSIO 52090 isolated from a deep-sea sediment in the South China Sea.</title>
        <authorList>
            <person name="Chen R.W."/>
        </authorList>
    </citation>
    <scope>NUCLEOTIDE SEQUENCE [LARGE SCALE GENOMIC DNA]</scope>
    <source>
        <strain evidence="1 2">SCSIO 52909</strain>
    </source>
</reference>
<dbReference type="AlphaFoldDB" id="A0A6G8QAG8"/>
<proteinExistence type="predicted"/>
<dbReference type="EMBL" id="CP045119">
    <property type="protein sequence ID" value="QIN83466.1"/>
    <property type="molecule type" value="Genomic_DNA"/>
</dbReference>
<protein>
    <recommendedName>
        <fullName evidence="3">Lipocalin-like domain-containing protein</fullName>
    </recommendedName>
</protein>
<sequence length="119" mass="13174">MEPDSRSGPRADPGALPNVALADLEGEWRVERVDGLLPPMAGVRKRIGGKEGTTRVGPLPGWPFCVQRREEGFALVYRPPFSSLVDEVRAEPGGSWIGRTVLAGRALGRFRMRRTEHRK</sequence>
<accession>A0A6G8QAG8</accession>
<dbReference type="RefSeq" id="WP_166176781.1">
    <property type="nucleotide sequence ID" value="NZ_CP045119.1"/>
</dbReference>
<evidence type="ECO:0000313" key="2">
    <source>
        <dbReference type="Proteomes" id="UP000501452"/>
    </source>
</evidence>
<dbReference type="Proteomes" id="UP000501452">
    <property type="component" value="Chromosome"/>
</dbReference>
<name>A0A6G8QAG8_9ACTN</name>
<organism evidence="1 2">
    <name type="scientific">Rubrobacter tropicus</name>
    <dbReference type="NCBI Taxonomy" id="2653851"/>
    <lineage>
        <taxon>Bacteria</taxon>
        <taxon>Bacillati</taxon>
        <taxon>Actinomycetota</taxon>
        <taxon>Rubrobacteria</taxon>
        <taxon>Rubrobacterales</taxon>
        <taxon>Rubrobacteraceae</taxon>
        <taxon>Rubrobacter</taxon>
    </lineage>
</organism>
<keyword evidence="2" id="KW-1185">Reference proteome</keyword>
<dbReference type="KEGG" id="rub:GBA63_13090"/>
<gene>
    <name evidence="1" type="ORF">GBA63_13090</name>
</gene>
<evidence type="ECO:0008006" key="3">
    <source>
        <dbReference type="Google" id="ProtNLM"/>
    </source>
</evidence>
<evidence type="ECO:0000313" key="1">
    <source>
        <dbReference type="EMBL" id="QIN83466.1"/>
    </source>
</evidence>